<dbReference type="PANTHER" id="PTHR30347">
    <property type="entry name" value="POTASSIUM CHANNEL RELATED"/>
    <property type="match status" value="1"/>
</dbReference>
<evidence type="ECO:0000256" key="5">
    <source>
        <dbReference type="ARBA" id="ARBA00022989"/>
    </source>
</evidence>
<reference evidence="10 11" key="1">
    <citation type="submission" date="2021-08" db="EMBL/GenBank/DDBJ databases">
        <title>Draft genome sequence of Spirulina subsalsa with high tolerance to salinity and hype-accumulation of phycocyanin.</title>
        <authorList>
            <person name="Pei H."/>
            <person name="Jiang L."/>
        </authorList>
    </citation>
    <scope>NUCLEOTIDE SEQUENCE [LARGE SCALE GENOMIC DNA]</scope>
    <source>
        <strain evidence="10 11">FACHB-351</strain>
    </source>
</reference>
<dbReference type="Pfam" id="PF21082">
    <property type="entry name" value="MS_channel_3rd"/>
    <property type="match status" value="1"/>
</dbReference>
<gene>
    <name evidence="10" type="ORF">K4A83_13535</name>
</gene>
<comment type="caution">
    <text evidence="10">The sequence shown here is derived from an EMBL/GenBank/DDBJ whole genome shotgun (WGS) entry which is preliminary data.</text>
</comment>
<dbReference type="Gene3D" id="1.10.287.1260">
    <property type="match status" value="1"/>
</dbReference>
<dbReference type="PROSITE" id="PS00889">
    <property type="entry name" value="CNMP_BINDING_2"/>
    <property type="match status" value="1"/>
</dbReference>
<dbReference type="PRINTS" id="PR00103">
    <property type="entry name" value="CAMPKINASE"/>
</dbReference>
<dbReference type="InterPro" id="IPR000595">
    <property type="entry name" value="cNMP-bd_dom"/>
</dbReference>
<dbReference type="InterPro" id="IPR018490">
    <property type="entry name" value="cNMP-bd_dom_sf"/>
</dbReference>
<dbReference type="SUPFAM" id="SSF82861">
    <property type="entry name" value="Mechanosensitive channel protein MscS (YggB), transmembrane region"/>
    <property type="match status" value="1"/>
</dbReference>
<keyword evidence="3" id="KW-1003">Cell membrane</keyword>
<dbReference type="PANTHER" id="PTHR30347:SF1">
    <property type="entry name" value="MECHANOSENSITIVE CHANNEL MSCK"/>
    <property type="match status" value="1"/>
</dbReference>
<dbReference type="Proteomes" id="UP001526426">
    <property type="component" value="Unassembled WGS sequence"/>
</dbReference>
<dbReference type="Gene3D" id="2.30.30.60">
    <property type="match status" value="1"/>
</dbReference>
<dbReference type="InterPro" id="IPR049278">
    <property type="entry name" value="MS_channel_C"/>
</dbReference>
<dbReference type="CDD" id="cd00038">
    <property type="entry name" value="CAP_ED"/>
    <property type="match status" value="1"/>
</dbReference>
<evidence type="ECO:0000313" key="11">
    <source>
        <dbReference type="Proteomes" id="UP001526426"/>
    </source>
</evidence>
<dbReference type="InterPro" id="IPR052702">
    <property type="entry name" value="MscS-like_channel"/>
</dbReference>
<comment type="similarity">
    <text evidence="2">Belongs to the MscS (TC 1.A.23) family.</text>
</comment>
<protein>
    <submittedName>
        <fullName evidence="10">Mechanosensitive ion channel</fullName>
    </submittedName>
</protein>
<keyword evidence="11" id="KW-1185">Reference proteome</keyword>
<feature type="domain" description="Cyclic nucleotide-binding" evidence="9">
    <location>
        <begin position="326"/>
        <end position="443"/>
    </location>
</feature>
<evidence type="ECO:0000259" key="9">
    <source>
        <dbReference type="PROSITE" id="PS50042"/>
    </source>
</evidence>
<accession>A0ABT3L8J8</accession>
<evidence type="ECO:0000313" key="10">
    <source>
        <dbReference type="EMBL" id="MCW6037285.1"/>
    </source>
</evidence>
<proteinExistence type="inferred from homology"/>
<dbReference type="SUPFAM" id="SSF50182">
    <property type="entry name" value="Sm-like ribonucleoproteins"/>
    <property type="match status" value="1"/>
</dbReference>
<evidence type="ECO:0000256" key="4">
    <source>
        <dbReference type="ARBA" id="ARBA00022692"/>
    </source>
</evidence>
<dbReference type="EMBL" id="JAIHOM010000064">
    <property type="protein sequence ID" value="MCW6037285.1"/>
    <property type="molecule type" value="Genomic_DNA"/>
</dbReference>
<dbReference type="Gene3D" id="2.60.120.10">
    <property type="entry name" value="Jelly Rolls"/>
    <property type="match status" value="1"/>
</dbReference>
<evidence type="ECO:0000256" key="7">
    <source>
        <dbReference type="SAM" id="Coils"/>
    </source>
</evidence>
<dbReference type="InterPro" id="IPR023408">
    <property type="entry name" value="MscS_beta-dom_sf"/>
</dbReference>
<comment type="subcellular location">
    <subcellularLocation>
        <location evidence="1">Cell membrane</location>
        <topology evidence="1">Multi-pass membrane protein</topology>
    </subcellularLocation>
</comment>
<evidence type="ECO:0000256" key="2">
    <source>
        <dbReference type="ARBA" id="ARBA00008017"/>
    </source>
</evidence>
<sequence>MLNPIESLIRNFRTIFKTPIFPGEPPITLWAIIELILVFCLVILLVRLLRNLLKNKLLLPLKLDVGNREAIATILSYSLGTVFFLGFVQSIGFNIQSLLFLIGSLGFGIGFALQDVMRNFISGLILLVEQKIKVEDFIEFDGLTGYVKAISLRAIVIRTRSGGDVIVPNNKLVESKVLNWSYGDPQGRLDIPIGVAYGSDPVSVTEALLNAAYLENNVLHEPSPQVLFIRFGDNALEFELRVWINGFDREPLIRSSLNYWIDYIFRQNGIEIPFPQRDLWLKNPEVLNSIIHPLSPQVLQKTSSESTGKTGTKSHSVRDLLKQVVYFENLTDIELRQFIEIGYRKRLYPEQVLFKEGDRGDAFYIILSGSVDVVVQKINKHLATLGEGRFFGELSLLLGIPRTATVIAKTETILFTINDKGFKKLLKDHPEMAEVIIQELAKHQQELSERRQQLRDMGLEEDTEQDKNIVNWIRRRLTVLFNL</sequence>
<dbReference type="SUPFAM" id="SSF82689">
    <property type="entry name" value="Mechanosensitive channel protein MscS (YggB), C-terminal domain"/>
    <property type="match status" value="1"/>
</dbReference>
<dbReference type="PROSITE" id="PS50042">
    <property type="entry name" value="CNMP_BINDING_3"/>
    <property type="match status" value="1"/>
</dbReference>
<keyword evidence="5 8" id="KW-1133">Transmembrane helix</keyword>
<name>A0ABT3L8J8_9CYAN</name>
<feature type="transmembrane region" description="Helical" evidence="8">
    <location>
        <begin position="27"/>
        <end position="49"/>
    </location>
</feature>
<keyword evidence="4 8" id="KW-0812">Transmembrane</keyword>
<dbReference type="Gene3D" id="3.30.70.100">
    <property type="match status" value="1"/>
</dbReference>
<keyword evidence="7" id="KW-0175">Coiled coil</keyword>
<dbReference type="InterPro" id="IPR011014">
    <property type="entry name" value="MscS_channel_TM-2"/>
</dbReference>
<dbReference type="SUPFAM" id="SSF51206">
    <property type="entry name" value="cAMP-binding domain-like"/>
    <property type="match status" value="1"/>
</dbReference>
<dbReference type="SMART" id="SM00100">
    <property type="entry name" value="cNMP"/>
    <property type="match status" value="1"/>
</dbReference>
<evidence type="ECO:0000256" key="8">
    <source>
        <dbReference type="SAM" id="Phobius"/>
    </source>
</evidence>
<dbReference type="Pfam" id="PF00027">
    <property type="entry name" value="cNMP_binding"/>
    <property type="match status" value="1"/>
</dbReference>
<feature type="transmembrane region" description="Helical" evidence="8">
    <location>
        <begin position="70"/>
        <end position="89"/>
    </location>
</feature>
<dbReference type="Pfam" id="PF00924">
    <property type="entry name" value="MS_channel_2nd"/>
    <property type="match status" value="1"/>
</dbReference>
<feature type="coiled-coil region" evidence="7">
    <location>
        <begin position="433"/>
        <end position="460"/>
    </location>
</feature>
<organism evidence="10 11">
    <name type="scientific">Spirulina subsalsa FACHB-351</name>
    <dbReference type="NCBI Taxonomy" id="234711"/>
    <lineage>
        <taxon>Bacteria</taxon>
        <taxon>Bacillati</taxon>
        <taxon>Cyanobacteriota</taxon>
        <taxon>Cyanophyceae</taxon>
        <taxon>Spirulinales</taxon>
        <taxon>Spirulinaceae</taxon>
        <taxon>Spirulina</taxon>
    </lineage>
</organism>
<dbReference type="RefSeq" id="WP_265265133.1">
    <property type="nucleotide sequence ID" value="NZ_JAIHOM010000064.1"/>
</dbReference>
<dbReference type="InterPro" id="IPR006685">
    <property type="entry name" value="MscS_channel_2nd"/>
</dbReference>
<keyword evidence="6 8" id="KW-0472">Membrane</keyword>
<dbReference type="InterPro" id="IPR018488">
    <property type="entry name" value="cNMP-bd_CS"/>
</dbReference>
<dbReference type="InterPro" id="IPR010920">
    <property type="entry name" value="LSM_dom_sf"/>
</dbReference>
<evidence type="ECO:0000256" key="3">
    <source>
        <dbReference type="ARBA" id="ARBA00022475"/>
    </source>
</evidence>
<dbReference type="InterPro" id="IPR011066">
    <property type="entry name" value="MscS_channel_C_sf"/>
</dbReference>
<evidence type="ECO:0000256" key="1">
    <source>
        <dbReference type="ARBA" id="ARBA00004651"/>
    </source>
</evidence>
<evidence type="ECO:0000256" key="6">
    <source>
        <dbReference type="ARBA" id="ARBA00023136"/>
    </source>
</evidence>
<dbReference type="InterPro" id="IPR014710">
    <property type="entry name" value="RmlC-like_jellyroll"/>
</dbReference>